<evidence type="ECO:0000313" key="2">
    <source>
        <dbReference type="EMBL" id="SDA39162.1"/>
    </source>
</evidence>
<accession>A0A1G5UZW0</accession>
<gene>
    <name evidence="2" type="ORF">SAMN02910343_00246</name>
</gene>
<organism evidence="2 3">
    <name type="scientific">Allisonella histaminiformans</name>
    <dbReference type="NCBI Taxonomy" id="209880"/>
    <lineage>
        <taxon>Bacteria</taxon>
        <taxon>Bacillati</taxon>
        <taxon>Bacillota</taxon>
        <taxon>Negativicutes</taxon>
        <taxon>Veillonellales</taxon>
        <taxon>Veillonellaceae</taxon>
        <taxon>Allisonella</taxon>
    </lineage>
</organism>
<evidence type="ECO:0000256" key="1">
    <source>
        <dbReference type="SAM" id="SignalP"/>
    </source>
</evidence>
<dbReference type="AlphaFoldDB" id="A0A1G5UZW0"/>
<keyword evidence="3" id="KW-1185">Reference proteome</keyword>
<reference evidence="2 3" key="1">
    <citation type="submission" date="2016-10" db="EMBL/GenBank/DDBJ databases">
        <authorList>
            <person name="de Groot N.N."/>
        </authorList>
    </citation>
    <scope>NUCLEOTIDE SEQUENCE [LARGE SCALE GENOMIC DNA]</scope>
    <source>
        <strain evidence="2 3">DSM 15230</strain>
    </source>
</reference>
<keyword evidence="1" id="KW-0732">Signal</keyword>
<dbReference type="RefSeq" id="WP_091363009.1">
    <property type="nucleotide sequence ID" value="NZ_FMXA01000004.1"/>
</dbReference>
<dbReference type="STRING" id="209880.SAMN02910343_00246"/>
<dbReference type="OrthoDB" id="1628885at2"/>
<feature type="signal peptide" evidence="1">
    <location>
        <begin position="1"/>
        <end position="20"/>
    </location>
</feature>
<feature type="chain" id="PRO_5011506019" evidence="1">
    <location>
        <begin position="21"/>
        <end position="180"/>
    </location>
</feature>
<name>A0A1G5UZW0_9FIRM</name>
<dbReference type="EMBL" id="FMXA01000004">
    <property type="protein sequence ID" value="SDA39162.1"/>
    <property type="molecule type" value="Genomic_DNA"/>
</dbReference>
<dbReference type="Proteomes" id="UP000199689">
    <property type="component" value="Unassembled WGS sequence"/>
</dbReference>
<sequence>MKKILIILLAILCIPLSSYAITLSTLHNNPDRYLKVDEDSTAAMYLDTYSVKSIRYSPPYYTLSAKTYFVLYPYDYISLCTQTFNYDYNYSMHYTLTRIVSDMNQNGETLDDDVIISRAQTAVQENSGITYSMTYLASWKFNGQLLKDSAHETISDDAAYPERPYWMAQAVFKTYYNQDF</sequence>
<evidence type="ECO:0000313" key="3">
    <source>
        <dbReference type="Proteomes" id="UP000199689"/>
    </source>
</evidence>
<protein>
    <submittedName>
        <fullName evidence="2">Uncharacterized protein</fullName>
    </submittedName>
</protein>
<dbReference type="GeneID" id="87755294"/>
<proteinExistence type="predicted"/>